<reference evidence="1 2" key="1">
    <citation type="journal article" date="2012" name="Int. J. Syst. Evol. Microbiol.">
        <title>Vibrio caribbeanicus sp. nov., isolated from the marine sponge Scleritoderma cyanea.</title>
        <authorList>
            <person name="Hoffmann M."/>
            <person name="Monday S.R."/>
            <person name="Allard M.W."/>
            <person name="Strain E.A."/>
            <person name="Whittaker P."/>
            <person name="Naum M."/>
            <person name="McCarthy P.J."/>
            <person name="Lopez J.V."/>
            <person name="Fischer M."/>
            <person name="Brown E.W."/>
        </authorList>
    </citation>
    <scope>NUCLEOTIDE SEQUENCE [LARGE SCALE GENOMIC DNA]</scope>
    <source>
        <strain evidence="1 2">LMG 20546</strain>
    </source>
</reference>
<dbReference type="SUPFAM" id="SSF63829">
    <property type="entry name" value="Calcium-dependent phosphotriesterase"/>
    <property type="match status" value="1"/>
</dbReference>
<evidence type="ECO:0000313" key="2">
    <source>
        <dbReference type="Proteomes" id="UP000004371"/>
    </source>
</evidence>
<dbReference type="EMBL" id="AEVS01000062">
    <property type="protein sequence ID" value="EGA65767.1"/>
    <property type="molecule type" value="Genomic_DNA"/>
</dbReference>
<dbReference type="PANTHER" id="PTHR35340:SF5">
    <property type="entry name" value="ASST-DOMAIN-CONTAINING PROTEIN"/>
    <property type="match status" value="1"/>
</dbReference>
<dbReference type="STRING" id="945543.VIBR0546_21830"/>
<protein>
    <recommendedName>
        <fullName evidence="3">Arylsulfotransferase ASST</fullName>
    </recommendedName>
</protein>
<dbReference type="eggNOG" id="COG1520">
    <property type="taxonomic scope" value="Bacteria"/>
</dbReference>
<evidence type="ECO:0008006" key="3">
    <source>
        <dbReference type="Google" id="ProtNLM"/>
    </source>
</evidence>
<keyword evidence="2" id="KW-1185">Reference proteome</keyword>
<gene>
    <name evidence="1" type="ORF">VIBR0546_21830</name>
</gene>
<organism evidence="1 2">
    <name type="scientific">Vibrio brasiliensis LMG 20546</name>
    <dbReference type="NCBI Taxonomy" id="945543"/>
    <lineage>
        <taxon>Bacteria</taxon>
        <taxon>Pseudomonadati</taxon>
        <taxon>Pseudomonadota</taxon>
        <taxon>Gammaproteobacteria</taxon>
        <taxon>Vibrionales</taxon>
        <taxon>Vibrionaceae</taxon>
        <taxon>Vibrio</taxon>
        <taxon>Vibrio oreintalis group</taxon>
    </lineage>
</organism>
<dbReference type="PANTHER" id="PTHR35340">
    <property type="entry name" value="PQQ ENZYME REPEAT PROTEIN-RELATED"/>
    <property type="match status" value="1"/>
</dbReference>
<accession>E8LUA2</accession>
<sequence length="434" mass="49834">MNFDKMRKLISVAILAFMLGVITTDMRLFFPYGLFQLSKLGFEEIRSKLSGELPWYLHRTERDTRVDVIDRNAVQPGLSLVTGLGPHNHSQASVIDVDGNVIHNWQLNWRELWPDATHVDQHIEETTRPFTHGVKLMDNGDLVFSLEYAGLFRVNPCGDVVWRFARMTHHSIHIDEQGALWTLGLDYVDSEPEELPSYQAGYYDFSILKLSTDGELMHEWRLFDVLRQNNLESLMYMSSNKRGVPVLIGDTLHPNDVKIFPSTMKPGVFQPGDIMISMRNVHTIAVFDPNMKVKKVFTGSFVRQHDPDFIDGNTISVFDNYTHTYNSQAPFSRIVHLSTESYQPLIRYQGSQSTPFFSHIMGKHEQLQNGNLLITEAVTGRAFELKGNEIVWQFYNVLPQGLIGFIDEVQRLGPQFNQAFFNQAVERCMVNEDK</sequence>
<dbReference type="Pfam" id="PF14269">
    <property type="entry name" value="Arylsulfotran_2"/>
    <property type="match status" value="1"/>
</dbReference>
<evidence type="ECO:0000313" key="1">
    <source>
        <dbReference type="EMBL" id="EGA65767.1"/>
    </source>
</evidence>
<name>E8LUA2_9VIBR</name>
<dbReference type="AlphaFoldDB" id="E8LUA2"/>
<dbReference type="InterPro" id="IPR039535">
    <property type="entry name" value="ASST-like"/>
</dbReference>
<dbReference type="Proteomes" id="UP000004371">
    <property type="component" value="Unassembled WGS sequence"/>
</dbReference>
<proteinExistence type="predicted"/>
<dbReference type="InterPro" id="IPR053143">
    <property type="entry name" value="Arylsulfate_ST"/>
</dbReference>
<comment type="caution">
    <text evidence="1">The sequence shown here is derived from an EMBL/GenBank/DDBJ whole genome shotgun (WGS) entry which is preliminary data.</text>
</comment>